<comment type="catalytic activity">
    <reaction evidence="7 8">
        <text>4 porphobilinogen + H2O = hydroxymethylbilane + 4 NH4(+)</text>
        <dbReference type="Rhea" id="RHEA:13185"/>
        <dbReference type="ChEBI" id="CHEBI:15377"/>
        <dbReference type="ChEBI" id="CHEBI:28938"/>
        <dbReference type="ChEBI" id="CHEBI:57845"/>
        <dbReference type="ChEBI" id="CHEBI:58126"/>
        <dbReference type="EC" id="2.5.1.61"/>
    </reaction>
</comment>
<feature type="compositionally biased region" description="Low complexity" evidence="9">
    <location>
        <begin position="330"/>
        <end position="363"/>
    </location>
</feature>
<comment type="pathway">
    <text evidence="2">Porphyrin-containing compound metabolism; protoporphyrin-IX biosynthesis; coproporphyrinogen-III from 5-aminolevulinate: step 2/4.</text>
</comment>
<evidence type="ECO:0000259" key="10">
    <source>
        <dbReference type="Pfam" id="PF01379"/>
    </source>
</evidence>
<dbReference type="HAMAP" id="MF_00260">
    <property type="entry name" value="Porphobil_deam"/>
    <property type="match status" value="1"/>
</dbReference>
<comment type="function">
    <text evidence="1 8">Tetrapolymerization of the monopyrrole PBG into the hydroxymethylbilane pre-uroporphyrinogen in several discrete steps.</text>
</comment>
<keyword evidence="5 8" id="KW-0808">Transferase</keyword>
<dbReference type="GO" id="GO:0006782">
    <property type="term" value="P:protoporphyrinogen IX biosynthetic process"/>
    <property type="evidence" value="ECO:0007669"/>
    <property type="project" value="UniProtKB-UniRule"/>
</dbReference>
<feature type="domain" description="Porphobilinogen deaminase C-terminal" evidence="11">
    <location>
        <begin position="233"/>
        <end position="305"/>
    </location>
</feature>
<evidence type="ECO:0000256" key="8">
    <source>
        <dbReference type="HAMAP-Rule" id="MF_00260"/>
    </source>
</evidence>
<evidence type="ECO:0000256" key="1">
    <source>
        <dbReference type="ARBA" id="ARBA00002869"/>
    </source>
</evidence>
<evidence type="ECO:0000313" key="13">
    <source>
        <dbReference type="Proteomes" id="UP000245754"/>
    </source>
</evidence>
<evidence type="ECO:0000259" key="11">
    <source>
        <dbReference type="Pfam" id="PF03900"/>
    </source>
</evidence>
<reference evidence="12 13" key="1">
    <citation type="submission" date="2018-05" db="EMBL/GenBank/DDBJ databases">
        <title>Genomic Encyclopedia of Type Strains, Phase IV (KMG-V): Genome sequencing to study the core and pangenomes of soil and plant-associated prokaryotes.</title>
        <authorList>
            <person name="Whitman W."/>
        </authorList>
    </citation>
    <scope>NUCLEOTIDE SEQUENCE [LARGE SCALE GENOMIC DNA]</scope>
    <source>
        <strain evidence="12 13">SLV-132</strain>
    </source>
</reference>
<dbReference type="PANTHER" id="PTHR11557:SF0">
    <property type="entry name" value="PORPHOBILINOGEN DEAMINASE"/>
    <property type="match status" value="1"/>
</dbReference>
<dbReference type="InterPro" id="IPR022418">
    <property type="entry name" value="Porphobilinogen_deaminase_C"/>
</dbReference>
<dbReference type="InterPro" id="IPR022419">
    <property type="entry name" value="Porphobilin_deaminase_cofac_BS"/>
</dbReference>
<dbReference type="Pfam" id="PF01379">
    <property type="entry name" value="Porphobil_deam"/>
    <property type="match status" value="1"/>
</dbReference>
<comment type="caution">
    <text evidence="12">The sequence shown here is derived from an EMBL/GenBank/DDBJ whole genome shotgun (WGS) entry which is preliminary data.</text>
</comment>
<dbReference type="FunFam" id="3.40.190.10:FF:000004">
    <property type="entry name" value="Porphobilinogen deaminase"/>
    <property type="match status" value="1"/>
</dbReference>
<comment type="similarity">
    <text evidence="3 8">Belongs to the HMBS family.</text>
</comment>
<keyword evidence="6 8" id="KW-0627">Porphyrin biosynthesis</keyword>
<dbReference type="UniPathway" id="UPA00251">
    <property type="reaction ID" value="UER00319"/>
</dbReference>
<comment type="subunit">
    <text evidence="4 8">Monomer.</text>
</comment>
<sequence length="375" mass="38739">MQAPASSSAPHKLVIASRESRLALWQAEHVRAALQQYYPACDVSILGMTTRGDQILDRTLSKVGGKGLFVKELEIAMAEGRADLAVHSLKDVPMELPEGFTLTAVMTREDARDAFVSSQYASLDEMPPGAVVGTSSLRREAALRARYPHLVIKPLRGNLDTRLGKLDRGDYGAIILAAAGLKRLGLGDRIRALIGPESSLPAAGQGALGIEIRSDRPELAAWLAPLNDATTAMAVLAERAVSRRLGGSCQVPLGAHARWHGEDLQLDAFVAMPDGSRNVRAHAMARVTSAAQAEQLGSAVAGDLLGQGAGEILAVLEAAHPADKLVEPAGSMATGAAGPTAGTTAGTTADTTADTAGRDAQAASSDGTGTGPAPA</sequence>
<dbReference type="Proteomes" id="UP000245754">
    <property type="component" value="Unassembled WGS sequence"/>
</dbReference>
<evidence type="ECO:0000256" key="3">
    <source>
        <dbReference type="ARBA" id="ARBA00005638"/>
    </source>
</evidence>
<name>A0A316FL02_9BURK</name>
<evidence type="ECO:0000256" key="7">
    <source>
        <dbReference type="ARBA" id="ARBA00048169"/>
    </source>
</evidence>
<evidence type="ECO:0000256" key="9">
    <source>
        <dbReference type="SAM" id="MobiDB-lite"/>
    </source>
</evidence>
<dbReference type="Gene3D" id="3.40.190.10">
    <property type="entry name" value="Periplasmic binding protein-like II"/>
    <property type="match status" value="2"/>
</dbReference>
<organism evidence="12 13">
    <name type="scientific">Cupriavidus plantarum</name>
    <dbReference type="NCBI Taxonomy" id="942865"/>
    <lineage>
        <taxon>Bacteria</taxon>
        <taxon>Pseudomonadati</taxon>
        <taxon>Pseudomonadota</taxon>
        <taxon>Betaproteobacteria</taxon>
        <taxon>Burkholderiales</taxon>
        <taxon>Burkholderiaceae</taxon>
        <taxon>Cupriavidus</taxon>
    </lineage>
</organism>
<evidence type="ECO:0000256" key="4">
    <source>
        <dbReference type="ARBA" id="ARBA00011245"/>
    </source>
</evidence>
<keyword evidence="13" id="KW-1185">Reference proteome</keyword>
<dbReference type="CDD" id="cd13646">
    <property type="entry name" value="PBP2_EcHMBS_like"/>
    <property type="match status" value="1"/>
</dbReference>
<gene>
    <name evidence="8" type="primary">hemC</name>
    <name evidence="12" type="ORF">C7419_1012225</name>
</gene>
<dbReference type="PIRSF" id="PIRSF001438">
    <property type="entry name" value="4pyrrol_synth_OHMeBilane_synth"/>
    <property type="match status" value="1"/>
</dbReference>
<feature type="modified residue" description="S-(dipyrrolylmethanemethyl)cysteine" evidence="8">
    <location>
        <position position="249"/>
    </location>
</feature>
<feature type="region of interest" description="Disordered" evidence="9">
    <location>
        <begin position="330"/>
        <end position="375"/>
    </location>
</feature>
<dbReference type="FunFam" id="3.40.190.10:FF:000005">
    <property type="entry name" value="Porphobilinogen deaminase"/>
    <property type="match status" value="1"/>
</dbReference>
<dbReference type="GO" id="GO:0005737">
    <property type="term" value="C:cytoplasm"/>
    <property type="evidence" value="ECO:0007669"/>
    <property type="project" value="UniProtKB-UniRule"/>
</dbReference>
<evidence type="ECO:0000256" key="6">
    <source>
        <dbReference type="ARBA" id="ARBA00023244"/>
    </source>
</evidence>
<evidence type="ECO:0000256" key="2">
    <source>
        <dbReference type="ARBA" id="ARBA00004735"/>
    </source>
</evidence>
<evidence type="ECO:0000313" key="12">
    <source>
        <dbReference type="EMBL" id="PWK38330.1"/>
    </source>
</evidence>
<evidence type="ECO:0000256" key="5">
    <source>
        <dbReference type="ARBA" id="ARBA00022679"/>
    </source>
</evidence>
<dbReference type="AlphaFoldDB" id="A0A316FL02"/>
<feature type="domain" description="Porphobilinogen deaminase N-terminal" evidence="10">
    <location>
        <begin position="13"/>
        <end position="219"/>
    </location>
</feature>
<comment type="cofactor">
    <cofactor evidence="8">
        <name>dipyrromethane</name>
        <dbReference type="ChEBI" id="CHEBI:60342"/>
    </cofactor>
    <text evidence="8">Binds 1 dipyrromethane group covalently.</text>
</comment>
<proteinExistence type="inferred from homology"/>
<dbReference type="RefSeq" id="WP_109582762.1">
    <property type="nucleotide sequence ID" value="NZ_QGGT01000001.1"/>
</dbReference>
<accession>A0A316FL02</accession>
<dbReference type="SUPFAM" id="SSF53850">
    <property type="entry name" value="Periplasmic binding protein-like II"/>
    <property type="match status" value="1"/>
</dbReference>
<dbReference type="PROSITE" id="PS00533">
    <property type="entry name" value="PORPHOBILINOGEN_DEAM"/>
    <property type="match status" value="1"/>
</dbReference>
<dbReference type="Pfam" id="PF03900">
    <property type="entry name" value="Porphobil_deamC"/>
    <property type="match status" value="1"/>
</dbReference>
<dbReference type="PANTHER" id="PTHR11557">
    <property type="entry name" value="PORPHOBILINOGEN DEAMINASE"/>
    <property type="match status" value="1"/>
</dbReference>
<dbReference type="GO" id="GO:0004418">
    <property type="term" value="F:hydroxymethylbilane synthase activity"/>
    <property type="evidence" value="ECO:0007669"/>
    <property type="project" value="UniProtKB-UniRule"/>
</dbReference>
<dbReference type="SUPFAM" id="SSF54782">
    <property type="entry name" value="Porphobilinogen deaminase (hydroxymethylbilane synthase), C-terminal domain"/>
    <property type="match status" value="1"/>
</dbReference>
<comment type="miscellaneous">
    <text evidence="8">The porphobilinogen subunits are added to the dipyrromethane group.</text>
</comment>
<dbReference type="InterPro" id="IPR036803">
    <property type="entry name" value="Porphobilinogen_deaminase_C_sf"/>
</dbReference>
<dbReference type="EMBL" id="QGGT01000001">
    <property type="protein sequence ID" value="PWK38330.1"/>
    <property type="molecule type" value="Genomic_DNA"/>
</dbReference>
<dbReference type="EC" id="2.5.1.61" evidence="8"/>
<dbReference type="InterPro" id="IPR000860">
    <property type="entry name" value="HemC"/>
</dbReference>
<dbReference type="PRINTS" id="PR00151">
    <property type="entry name" value="PORPHBDMNASE"/>
</dbReference>
<dbReference type="InterPro" id="IPR022417">
    <property type="entry name" value="Porphobilin_deaminase_N"/>
</dbReference>
<protein>
    <recommendedName>
        <fullName evidence="8">Porphobilinogen deaminase</fullName>
        <shortName evidence="8">PBG</shortName>
        <ecNumber evidence="8">2.5.1.61</ecNumber>
    </recommendedName>
    <alternativeName>
        <fullName evidence="8">Hydroxymethylbilane synthase</fullName>
        <shortName evidence="8">HMBS</shortName>
    </alternativeName>
    <alternativeName>
        <fullName evidence="8">Pre-uroporphyrinogen synthase</fullName>
    </alternativeName>
</protein>
<dbReference type="NCBIfam" id="TIGR00212">
    <property type="entry name" value="hemC"/>
    <property type="match status" value="1"/>
</dbReference>
<dbReference type="Gene3D" id="3.30.160.40">
    <property type="entry name" value="Porphobilinogen deaminase, C-terminal domain"/>
    <property type="match status" value="1"/>
</dbReference>